<proteinExistence type="predicted"/>
<dbReference type="Gramene" id="OMERI06G12250.1">
    <property type="protein sequence ID" value="OMERI06G12250.1"/>
    <property type="gene ID" value="OMERI06G12250"/>
</dbReference>
<organism evidence="1">
    <name type="scientific">Oryza meridionalis</name>
    <dbReference type="NCBI Taxonomy" id="40149"/>
    <lineage>
        <taxon>Eukaryota</taxon>
        <taxon>Viridiplantae</taxon>
        <taxon>Streptophyta</taxon>
        <taxon>Embryophyta</taxon>
        <taxon>Tracheophyta</taxon>
        <taxon>Spermatophyta</taxon>
        <taxon>Magnoliopsida</taxon>
        <taxon>Liliopsida</taxon>
        <taxon>Poales</taxon>
        <taxon>Poaceae</taxon>
        <taxon>BOP clade</taxon>
        <taxon>Oryzoideae</taxon>
        <taxon>Oryzeae</taxon>
        <taxon>Oryzinae</taxon>
        <taxon>Oryza</taxon>
    </lineage>
</organism>
<evidence type="ECO:0000313" key="2">
    <source>
        <dbReference type="Proteomes" id="UP000008021"/>
    </source>
</evidence>
<accession>A0A0E0E0F0</accession>
<keyword evidence="2" id="KW-1185">Reference proteome</keyword>
<reference evidence="1" key="2">
    <citation type="submission" date="2018-05" db="EMBL/GenBank/DDBJ databases">
        <title>OmerRS3 (Oryza meridionalis Reference Sequence Version 3).</title>
        <authorList>
            <person name="Zhang J."/>
            <person name="Kudrna D."/>
            <person name="Lee S."/>
            <person name="Talag J."/>
            <person name="Welchert J."/>
            <person name="Wing R.A."/>
        </authorList>
    </citation>
    <scope>NUCLEOTIDE SEQUENCE [LARGE SCALE GENOMIC DNA]</scope>
    <source>
        <strain evidence="1">cv. OR44</strain>
    </source>
</reference>
<dbReference type="AlphaFoldDB" id="A0A0E0E0F0"/>
<dbReference type="PROSITE" id="PS51257">
    <property type="entry name" value="PROKAR_LIPOPROTEIN"/>
    <property type="match status" value="1"/>
</dbReference>
<reference evidence="1" key="1">
    <citation type="submission" date="2015-04" db="UniProtKB">
        <authorList>
            <consortium name="EnsemblPlants"/>
        </authorList>
    </citation>
    <scope>IDENTIFICATION</scope>
</reference>
<dbReference type="HOGENOM" id="CLU_2162469_0_0_1"/>
<name>A0A0E0E0F0_9ORYZ</name>
<sequence length="111" mass="11780">MKLLWRIRRGLSWGGVGAACSGKLGNNNPLLSPWTHLSLVAALVSWLAGNESLGESPAWSLTIADNVDACGRHSLLEGVVALLSFFSGENFVPILGQTLLASRTLFLGSFV</sequence>
<evidence type="ECO:0000313" key="1">
    <source>
        <dbReference type="EnsemblPlants" id="OMERI06G12250.1"/>
    </source>
</evidence>
<dbReference type="EnsemblPlants" id="OMERI06G12250.1">
    <property type="protein sequence ID" value="OMERI06G12250.1"/>
    <property type="gene ID" value="OMERI06G12250"/>
</dbReference>
<dbReference type="Proteomes" id="UP000008021">
    <property type="component" value="Chromosome 6"/>
</dbReference>
<protein>
    <submittedName>
        <fullName evidence="1">Uncharacterized protein</fullName>
    </submittedName>
</protein>